<evidence type="ECO:0000256" key="1">
    <source>
        <dbReference type="SAM" id="SignalP"/>
    </source>
</evidence>
<keyword evidence="1" id="KW-0732">Signal</keyword>
<comment type="caution">
    <text evidence="2">The sequence shown here is derived from an EMBL/GenBank/DDBJ whole genome shotgun (WGS) entry which is preliminary data.</text>
</comment>
<feature type="chain" id="PRO_5045288543" description="Lipoprotein" evidence="1">
    <location>
        <begin position="24"/>
        <end position="128"/>
    </location>
</feature>
<organism evidence="2 3">
    <name type="scientific">Archangium lansingense</name>
    <dbReference type="NCBI Taxonomy" id="2995310"/>
    <lineage>
        <taxon>Bacteria</taxon>
        <taxon>Pseudomonadati</taxon>
        <taxon>Myxococcota</taxon>
        <taxon>Myxococcia</taxon>
        <taxon>Myxococcales</taxon>
        <taxon>Cystobacterineae</taxon>
        <taxon>Archangiaceae</taxon>
        <taxon>Archangium</taxon>
    </lineage>
</organism>
<accession>A0ABT4AI59</accession>
<sequence length="128" mass="13530">MKSQWLSAAFVAVALAVSACGGAEETLEPAQVSEPGSHESRDGDVEEMLLPCDEEGQCPTGYYCDPGWVCRRGVGAALSGAPVSSMSGGTCQENCSMDCYERYPNDSNMWSLCTYSCISFECGGGPFP</sequence>
<dbReference type="EMBL" id="JAPNKA010000001">
    <property type="protein sequence ID" value="MCY1081310.1"/>
    <property type="molecule type" value="Genomic_DNA"/>
</dbReference>
<dbReference type="PROSITE" id="PS51257">
    <property type="entry name" value="PROKAR_LIPOPROTEIN"/>
    <property type="match status" value="1"/>
</dbReference>
<dbReference type="RefSeq" id="WP_267539914.1">
    <property type="nucleotide sequence ID" value="NZ_JAPNKA010000001.1"/>
</dbReference>
<reference evidence="2 3" key="1">
    <citation type="submission" date="2022-11" db="EMBL/GenBank/DDBJ databases">
        <title>Minimal conservation of predation-associated metabolite biosynthetic gene clusters underscores biosynthetic potential of Myxococcota including descriptions for ten novel species: Archangium lansinium sp. nov., Myxococcus landrumus sp. nov., Nannocystis bai.</title>
        <authorList>
            <person name="Ahearne A."/>
            <person name="Stevens C."/>
            <person name="Phillips K."/>
        </authorList>
    </citation>
    <scope>NUCLEOTIDE SEQUENCE [LARGE SCALE GENOMIC DNA]</scope>
    <source>
        <strain evidence="2 3">MIWBW</strain>
    </source>
</reference>
<gene>
    <name evidence="2" type="ORF">OV287_43340</name>
</gene>
<name>A0ABT4AI59_9BACT</name>
<proteinExistence type="predicted"/>
<dbReference type="Proteomes" id="UP001207654">
    <property type="component" value="Unassembled WGS sequence"/>
</dbReference>
<evidence type="ECO:0008006" key="4">
    <source>
        <dbReference type="Google" id="ProtNLM"/>
    </source>
</evidence>
<keyword evidence="3" id="KW-1185">Reference proteome</keyword>
<protein>
    <recommendedName>
        <fullName evidence="4">Lipoprotein</fullName>
    </recommendedName>
</protein>
<feature type="signal peptide" evidence="1">
    <location>
        <begin position="1"/>
        <end position="23"/>
    </location>
</feature>
<evidence type="ECO:0000313" key="3">
    <source>
        <dbReference type="Proteomes" id="UP001207654"/>
    </source>
</evidence>
<evidence type="ECO:0000313" key="2">
    <source>
        <dbReference type="EMBL" id="MCY1081310.1"/>
    </source>
</evidence>